<dbReference type="Pfam" id="PF00995">
    <property type="entry name" value="Sec1"/>
    <property type="match status" value="1"/>
</dbReference>
<dbReference type="Proteomes" id="UP000789595">
    <property type="component" value="Unassembled WGS sequence"/>
</dbReference>
<keyword evidence="3" id="KW-1185">Reference proteome</keyword>
<dbReference type="InterPro" id="IPR043127">
    <property type="entry name" value="Sec-1-like_dom3a"/>
</dbReference>
<dbReference type="InterPro" id="IPR027482">
    <property type="entry name" value="Sec1-like_dom2"/>
</dbReference>
<dbReference type="EMBL" id="CAKKNE010000003">
    <property type="protein sequence ID" value="CAH0371018.1"/>
    <property type="molecule type" value="Genomic_DNA"/>
</dbReference>
<sequence>MNVLAATRAYVDRIVSDPNNPGMKVLLLDAETTKTVANVYSQTEILDRDVFLVERLDQARGHEPMRHLKAAAFVRPTAANFALLRRELADPRFGEYHLYFANVAPRAQLRELAESDDLEVVRQVQEFYADFVPVNDALFTLNQRQALRLNTTRPTADLLRRNVDGVLSSLLALKVQPATIRYSSASTVAKAIATEVQRAVAADGIFHFKRRATASDTGGPLLLILDRADDCVTPLLSQWTYQAMVHELLGVNNNRVRLKGTASARGDPNLDEVVLSAAADPFYAQHQHANFGDLGTAVKQLLDDYQRQTKLNENIKSIDDMQSFLERYPAFRSKSLNVSKHVALISELSRLVETHSLMDVSQLEQELACHDDGASQRREVLARIGDGRIGGEDKLRLALLYALRYEQTGNVEGLKLALAEHRVAPDRVSLVDALLRYGGRSARTAGLFGGDTSLLAKFSKQVKSSLEGIENVYAQHVPLLLETLDLVSKNRLPEARYPCVTGAPVQALRPAEVVVYIAGGATYEEATKVAELNASGGIQVVLGGSYVHNSGTFLEDLDDAFGRGGV</sequence>
<evidence type="ECO:0000256" key="1">
    <source>
        <dbReference type="ARBA" id="ARBA00009884"/>
    </source>
</evidence>
<dbReference type="Gene3D" id="3.90.830.10">
    <property type="entry name" value="Syntaxin Binding Protein 1, Chain A, domain 2"/>
    <property type="match status" value="1"/>
</dbReference>
<dbReference type="Gene3D" id="3.40.50.2060">
    <property type="match status" value="1"/>
</dbReference>
<name>A0A8J2SE02_9STRA</name>
<dbReference type="InterPro" id="IPR001619">
    <property type="entry name" value="Sec1-like"/>
</dbReference>
<dbReference type="InterPro" id="IPR043154">
    <property type="entry name" value="Sec-1-like_dom1"/>
</dbReference>
<protein>
    <recommendedName>
        <fullName evidence="4">Vacuolar protein sorting-associated protein 45</fullName>
    </recommendedName>
</protein>
<reference evidence="2" key="1">
    <citation type="submission" date="2021-11" db="EMBL/GenBank/DDBJ databases">
        <authorList>
            <consortium name="Genoscope - CEA"/>
            <person name="William W."/>
        </authorList>
    </citation>
    <scope>NUCLEOTIDE SEQUENCE</scope>
</reference>
<comment type="caution">
    <text evidence="2">The sequence shown here is derived from an EMBL/GenBank/DDBJ whole genome shotgun (WGS) entry which is preliminary data.</text>
</comment>
<organism evidence="2 3">
    <name type="scientific">Pelagomonas calceolata</name>
    <dbReference type="NCBI Taxonomy" id="35677"/>
    <lineage>
        <taxon>Eukaryota</taxon>
        <taxon>Sar</taxon>
        <taxon>Stramenopiles</taxon>
        <taxon>Ochrophyta</taxon>
        <taxon>Pelagophyceae</taxon>
        <taxon>Pelagomonadales</taxon>
        <taxon>Pelagomonadaceae</taxon>
        <taxon>Pelagomonas</taxon>
    </lineage>
</organism>
<dbReference type="OrthoDB" id="10266265at2759"/>
<dbReference type="InterPro" id="IPR036045">
    <property type="entry name" value="Sec1-like_sf"/>
</dbReference>
<evidence type="ECO:0000313" key="2">
    <source>
        <dbReference type="EMBL" id="CAH0371018.1"/>
    </source>
</evidence>
<dbReference type="Gene3D" id="1.25.40.60">
    <property type="match status" value="1"/>
</dbReference>
<dbReference type="SUPFAM" id="SSF56815">
    <property type="entry name" value="Sec1/munc18-like (SM) proteins"/>
    <property type="match status" value="1"/>
</dbReference>
<evidence type="ECO:0008006" key="4">
    <source>
        <dbReference type="Google" id="ProtNLM"/>
    </source>
</evidence>
<gene>
    <name evidence="2" type="ORF">PECAL_3P09350</name>
</gene>
<dbReference type="GO" id="GO:0016192">
    <property type="term" value="P:vesicle-mediated transport"/>
    <property type="evidence" value="ECO:0007669"/>
    <property type="project" value="InterPro"/>
</dbReference>
<dbReference type="AlphaFoldDB" id="A0A8J2SE02"/>
<dbReference type="Gene3D" id="3.40.50.1910">
    <property type="match status" value="1"/>
</dbReference>
<proteinExistence type="inferred from homology"/>
<dbReference type="PIRSF" id="PIRSF005715">
    <property type="entry name" value="VPS45_Sec1"/>
    <property type="match status" value="1"/>
</dbReference>
<accession>A0A8J2SE02</accession>
<evidence type="ECO:0000313" key="3">
    <source>
        <dbReference type="Proteomes" id="UP000789595"/>
    </source>
</evidence>
<dbReference type="PANTHER" id="PTHR11679">
    <property type="entry name" value="VESICLE PROTEIN SORTING-ASSOCIATED"/>
    <property type="match status" value="1"/>
</dbReference>
<comment type="similarity">
    <text evidence="1">Belongs to the STXBP/unc-18/SEC1 family.</text>
</comment>